<dbReference type="eggNOG" id="KOG4735">
    <property type="taxonomic scope" value="Eukaryota"/>
</dbReference>
<reference evidence="9" key="1">
    <citation type="submission" date="2009-12" db="EMBL/GenBank/DDBJ databases">
        <title>The Genome Sequence of Anolis carolinensis (Green Anole Lizard).</title>
        <authorList>
            <consortium name="The Genome Sequencing Platform"/>
            <person name="Di Palma F."/>
            <person name="Alfoldi J."/>
            <person name="Heiman D."/>
            <person name="Young S."/>
            <person name="Grabherr M."/>
            <person name="Johnson J."/>
            <person name="Lander E.S."/>
            <person name="Lindblad-Toh K."/>
        </authorList>
    </citation>
    <scope>NUCLEOTIDE SEQUENCE [LARGE SCALE GENOMIC DNA]</scope>
    <source>
        <strain evidence="9">JBL SC #1</strain>
    </source>
</reference>
<evidence type="ECO:0000256" key="2">
    <source>
        <dbReference type="ARBA" id="ARBA00007647"/>
    </source>
</evidence>
<dbReference type="Bgee" id="ENSACAG00000029368">
    <property type="expression patterns" value="Expressed in dewlap and 2 other cell types or tissues"/>
</dbReference>
<comment type="subcellular location">
    <subcellularLocation>
        <location evidence="1">Membrane</location>
        <topology evidence="1">Single-pass membrane protein</topology>
    </subcellularLocation>
</comment>
<dbReference type="RefSeq" id="XP_003227642.2">
    <property type="nucleotide sequence ID" value="XM_003227594.4"/>
</dbReference>
<dbReference type="AlphaFoldDB" id="R4G9N8"/>
<keyword evidence="3 8" id="KW-0328">Glycosyltransferase</keyword>
<accession>R4G9N8</accession>
<dbReference type="GeneTree" id="ENSGT00530000064359"/>
<keyword evidence="5 8" id="KW-0812">Transmembrane</keyword>
<evidence type="ECO:0000313" key="9">
    <source>
        <dbReference type="Ensembl" id="ENSACAP00000021948.1"/>
    </source>
</evidence>
<evidence type="ECO:0000256" key="1">
    <source>
        <dbReference type="ARBA" id="ARBA00004167"/>
    </source>
</evidence>
<dbReference type="OrthoDB" id="2526284at2759"/>
<protein>
    <recommendedName>
        <fullName evidence="8">Glycosyltransferase family 92 protein</fullName>
        <ecNumber evidence="8">2.4.1.-</ecNumber>
    </recommendedName>
</protein>
<evidence type="ECO:0000313" key="10">
    <source>
        <dbReference type="Proteomes" id="UP000001646"/>
    </source>
</evidence>
<dbReference type="Proteomes" id="UP000001646">
    <property type="component" value="Unplaced"/>
</dbReference>
<reference evidence="9" key="2">
    <citation type="submission" date="2025-08" db="UniProtKB">
        <authorList>
            <consortium name="Ensembl"/>
        </authorList>
    </citation>
    <scope>IDENTIFICATION</scope>
</reference>
<dbReference type="GeneID" id="100553737"/>
<name>R4G9N8_ANOCA</name>
<evidence type="ECO:0000256" key="7">
    <source>
        <dbReference type="ARBA" id="ARBA00023136"/>
    </source>
</evidence>
<organism evidence="9 10">
    <name type="scientific">Anolis carolinensis</name>
    <name type="common">Green anole</name>
    <name type="synonym">American chameleon</name>
    <dbReference type="NCBI Taxonomy" id="28377"/>
    <lineage>
        <taxon>Eukaryota</taxon>
        <taxon>Metazoa</taxon>
        <taxon>Chordata</taxon>
        <taxon>Craniata</taxon>
        <taxon>Vertebrata</taxon>
        <taxon>Euteleostomi</taxon>
        <taxon>Lepidosauria</taxon>
        <taxon>Squamata</taxon>
        <taxon>Bifurcata</taxon>
        <taxon>Unidentata</taxon>
        <taxon>Episquamata</taxon>
        <taxon>Toxicofera</taxon>
        <taxon>Iguania</taxon>
        <taxon>Dactyloidae</taxon>
        <taxon>Anolis</taxon>
    </lineage>
</organism>
<evidence type="ECO:0000256" key="4">
    <source>
        <dbReference type="ARBA" id="ARBA00022679"/>
    </source>
</evidence>
<feature type="transmembrane region" description="Helical" evidence="8">
    <location>
        <begin position="9"/>
        <end position="27"/>
    </location>
</feature>
<gene>
    <name evidence="9" type="primary">LOC100553737</name>
</gene>
<reference evidence="9" key="3">
    <citation type="submission" date="2025-09" db="UniProtKB">
        <authorList>
            <consortium name="Ensembl"/>
        </authorList>
    </citation>
    <scope>IDENTIFICATION</scope>
</reference>
<dbReference type="RefSeq" id="XP_062816683.1">
    <property type="nucleotide sequence ID" value="XM_062960613.1"/>
</dbReference>
<dbReference type="GO" id="GO:0016757">
    <property type="term" value="F:glycosyltransferase activity"/>
    <property type="evidence" value="ECO:0000318"/>
    <property type="project" value="GO_Central"/>
</dbReference>
<evidence type="ECO:0000256" key="6">
    <source>
        <dbReference type="ARBA" id="ARBA00022989"/>
    </source>
</evidence>
<dbReference type="Pfam" id="PF01697">
    <property type="entry name" value="Glyco_transf_92"/>
    <property type="match status" value="1"/>
</dbReference>
<dbReference type="GO" id="GO:0016020">
    <property type="term" value="C:membrane"/>
    <property type="evidence" value="ECO:0007669"/>
    <property type="project" value="UniProtKB-SubCell"/>
</dbReference>
<dbReference type="KEGG" id="acs:100553737"/>
<dbReference type="InParanoid" id="R4G9N8"/>
<evidence type="ECO:0000256" key="8">
    <source>
        <dbReference type="RuleBase" id="RU366017"/>
    </source>
</evidence>
<evidence type="ECO:0000256" key="3">
    <source>
        <dbReference type="ARBA" id="ARBA00022676"/>
    </source>
</evidence>
<keyword evidence="10" id="KW-1185">Reference proteome</keyword>
<dbReference type="PANTHER" id="PTHR21461:SF69">
    <property type="entry name" value="GLYCOSYLTRANSFERASE FAMILY 92 PROTEIN"/>
    <property type="match status" value="1"/>
</dbReference>
<proteinExistence type="inferred from homology"/>
<dbReference type="PANTHER" id="PTHR21461">
    <property type="entry name" value="GLYCOSYLTRANSFERASE FAMILY 92 PROTEIN"/>
    <property type="match status" value="1"/>
</dbReference>
<dbReference type="EC" id="2.4.1.-" evidence="8"/>
<dbReference type="Ensembl" id="ENSACAT00000029366.1">
    <property type="protein sequence ID" value="ENSACAP00000021948.1"/>
    <property type="gene ID" value="ENSACAG00000029368.1"/>
</dbReference>
<dbReference type="InterPro" id="IPR008166">
    <property type="entry name" value="Glyco_transf_92"/>
</dbReference>
<sequence>MFRCRKRNWAIIIIPFLIILCVRMYYWTERLPLPVPLELPFDPCKGKIANDTITALKYSKTFIVSAYHDDREQNVTRMVAIVNYKKVEDLYCWFCCSLSGRVSVIRAAITIHQDRVASHFGPAEIMCLEPQLCYPKYVSVHSSPKGEAKELPSFEIQNFWPKFSFFSAEFTLCLSVMFGNYSNVLQFIQNVEMYKILGAQKVVVYLHNCSQMMEQVLDFYVAEGTVEVIPWPIDLYINFSYFWYSHKDWLYGKTVVLNDCIYHNMYRSKYVVLNDIDEIILPVQHLRWQTMINSLEQQNPESGIFLFENSFFPQNVFSALDSDFNVSLWKTVPGTNILQHIYKEPNRVWINSPRRMIVNPRKVVQTSSNFILRGYSRTMDVSRDIGILYNCREHRDEEIPDKYLIRDTAIQRFSKPLVKSVNEVLAKLFPRKMPDSNKYFDRFTNILNY</sequence>
<keyword evidence="6 8" id="KW-1133">Transmembrane helix</keyword>
<keyword evidence="4 8" id="KW-0808">Transferase</keyword>
<evidence type="ECO:0000256" key="5">
    <source>
        <dbReference type="ARBA" id="ARBA00022692"/>
    </source>
</evidence>
<keyword evidence="7 8" id="KW-0472">Membrane</keyword>
<comment type="similarity">
    <text evidence="2 8">Belongs to the glycosyltransferase 92 family.</text>
</comment>
<dbReference type="RefSeq" id="XP_008119047.1">
    <property type="nucleotide sequence ID" value="XM_008120840.3"/>
</dbReference>
<dbReference type="GO" id="GO:0005737">
    <property type="term" value="C:cytoplasm"/>
    <property type="evidence" value="ECO:0000318"/>
    <property type="project" value="GO_Central"/>
</dbReference>
<dbReference type="HOGENOM" id="CLU_021496_2_0_1"/>